<dbReference type="Gene3D" id="2.20.130.30">
    <property type="entry name" value="Protein of unknown function DUF2782"/>
    <property type="match status" value="1"/>
</dbReference>
<dbReference type="RefSeq" id="WP_210222880.1">
    <property type="nucleotide sequence ID" value="NZ_CP072801.1"/>
</dbReference>
<accession>A0ABX7WU55</accession>
<keyword evidence="1" id="KW-0732">Signal</keyword>
<feature type="signal peptide" evidence="1">
    <location>
        <begin position="1"/>
        <end position="21"/>
    </location>
</feature>
<organism evidence="2 3">
    <name type="scientific">Thiothrix litoralis</name>
    <dbReference type="NCBI Taxonomy" id="2891210"/>
    <lineage>
        <taxon>Bacteria</taxon>
        <taxon>Pseudomonadati</taxon>
        <taxon>Pseudomonadota</taxon>
        <taxon>Gammaproteobacteria</taxon>
        <taxon>Thiotrichales</taxon>
        <taxon>Thiotrichaceae</taxon>
        <taxon>Thiothrix</taxon>
    </lineage>
</organism>
<keyword evidence="3" id="KW-1185">Reference proteome</keyword>
<dbReference type="Proteomes" id="UP000672039">
    <property type="component" value="Chromosome"/>
</dbReference>
<dbReference type="EMBL" id="CP072801">
    <property type="protein sequence ID" value="QTR46547.1"/>
    <property type="molecule type" value="Genomic_DNA"/>
</dbReference>
<proteinExistence type="predicted"/>
<evidence type="ECO:0000313" key="2">
    <source>
        <dbReference type="EMBL" id="QTR46547.1"/>
    </source>
</evidence>
<reference evidence="2 3" key="1">
    <citation type="submission" date="2021-04" db="EMBL/GenBank/DDBJ databases">
        <title>Genomics, taxonomy and metabolism of representatives of sulfur bacteria of the genus Thiothrix: Thiothrix fructosivorans QT, Thiothrix unzii A1T and three new species, Thiothrix subterranea sp. nov., Thiothrix litoralis sp. nov. and 'Candidatus Thiothrix anitrata' sp. nov.</title>
        <authorList>
            <person name="Ravin N.V."/>
            <person name="Smolyakov D."/>
            <person name="Rudenko T.S."/>
            <person name="Mardanov A.V."/>
            <person name="Beletsky A.V."/>
            <person name="Markov N.D."/>
            <person name="Fomenkov A.I."/>
            <person name="Roberts R.J."/>
            <person name="Karnachuk O.V."/>
            <person name="Novikov A."/>
            <person name="Grabovich M.Y."/>
        </authorList>
    </citation>
    <scope>NUCLEOTIDE SEQUENCE [LARGE SCALE GENOMIC DNA]</scope>
    <source>
        <strain evidence="2 3">AS</strain>
    </source>
</reference>
<protein>
    <submittedName>
        <fullName evidence="2">Uncharacterized protein</fullName>
    </submittedName>
</protein>
<sequence>MTKQLLLALGLITLFALPAHAEDTTTDAAAEADTPVKVKVETIRTEDSFGTIEEERVQAMRSEIRYVPTGSTDGYNLVDSVTSQGKSQNAHQNQNMMIPSWKLFSW</sequence>
<feature type="chain" id="PRO_5045973325" evidence="1">
    <location>
        <begin position="22"/>
        <end position="106"/>
    </location>
</feature>
<evidence type="ECO:0000256" key="1">
    <source>
        <dbReference type="SAM" id="SignalP"/>
    </source>
</evidence>
<evidence type="ECO:0000313" key="3">
    <source>
        <dbReference type="Proteomes" id="UP000672039"/>
    </source>
</evidence>
<name>A0ABX7WU55_9GAMM</name>
<gene>
    <name evidence="2" type="ORF">J9253_00870</name>
</gene>